<evidence type="ECO:0000256" key="2">
    <source>
        <dbReference type="ARBA" id="ARBA00022801"/>
    </source>
</evidence>
<evidence type="ECO:0000259" key="3">
    <source>
        <dbReference type="Pfam" id="PF07859"/>
    </source>
</evidence>
<dbReference type="InterPro" id="IPR029058">
    <property type="entry name" value="AB_hydrolase_fold"/>
</dbReference>
<protein>
    <submittedName>
        <fullName evidence="4">Alpha/beta hydrolase</fullName>
    </submittedName>
</protein>
<evidence type="ECO:0000313" key="5">
    <source>
        <dbReference type="Proteomes" id="UP001385809"/>
    </source>
</evidence>
<dbReference type="PANTHER" id="PTHR48081">
    <property type="entry name" value="AB HYDROLASE SUPERFAMILY PROTEIN C4A8.06C"/>
    <property type="match status" value="1"/>
</dbReference>
<keyword evidence="2 4" id="KW-0378">Hydrolase</keyword>
<sequence>MSALDPELAAGMEKLAADGWLPITRETPEEARRNYRDLALIRRGAADLPVAGVHDDVLTDPTTDTDVVVRVYEPEHASGITVVWLHGGGWVLGDLDTADAAARRVCRHLGARVVSADYRLAPEHPHPAPLQDAHAALRWAATHVVGRLVVGGDSAGAGLAAGLALLARDWGPRLEAQLLLYPPIDPTMSSESVATNADGPFLTAGDMRWFYARYLPDPVAHADPSVNLGEAARLGELADLAPAVVAVAEFDPLRDEGLAHAAAMAAAGVDVRLLRGEGLVHGYFGLGAVSRAARAEGDRALDALAGLLGLNGT</sequence>
<feature type="domain" description="Alpha/beta hydrolase fold-3" evidence="3">
    <location>
        <begin position="82"/>
        <end position="284"/>
    </location>
</feature>
<comment type="similarity">
    <text evidence="1">Belongs to the 'GDXG' lipolytic enzyme family.</text>
</comment>
<dbReference type="Pfam" id="PF07859">
    <property type="entry name" value="Abhydrolase_3"/>
    <property type="match status" value="1"/>
</dbReference>
<dbReference type="InterPro" id="IPR013094">
    <property type="entry name" value="AB_hydrolase_3"/>
</dbReference>
<evidence type="ECO:0000313" key="4">
    <source>
        <dbReference type="EMBL" id="MEJ2869721.1"/>
    </source>
</evidence>
<dbReference type="Proteomes" id="UP001385809">
    <property type="component" value="Unassembled WGS sequence"/>
</dbReference>
<dbReference type="PANTHER" id="PTHR48081:SF8">
    <property type="entry name" value="ALPHA_BETA HYDROLASE FOLD-3 DOMAIN-CONTAINING PROTEIN-RELATED"/>
    <property type="match status" value="1"/>
</dbReference>
<dbReference type="PROSITE" id="PS01173">
    <property type="entry name" value="LIPASE_GDXG_HIS"/>
    <property type="match status" value="1"/>
</dbReference>
<dbReference type="RefSeq" id="WP_337696299.1">
    <property type="nucleotide sequence ID" value="NZ_JBBEGN010000009.1"/>
</dbReference>
<dbReference type="SUPFAM" id="SSF53474">
    <property type="entry name" value="alpha/beta-Hydrolases"/>
    <property type="match status" value="1"/>
</dbReference>
<organism evidence="4 5">
    <name type="scientific">Actinomycetospora aurantiaca</name>
    <dbReference type="NCBI Taxonomy" id="3129233"/>
    <lineage>
        <taxon>Bacteria</taxon>
        <taxon>Bacillati</taxon>
        <taxon>Actinomycetota</taxon>
        <taxon>Actinomycetes</taxon>
        <taxon>Pseudonocardiales</taxon>
        <taxon>Pseudonocardiaceae</taxon>
        <taxon>Actinomycetospora</taxon>
    </lineage>
</organism>
<dbReference type="InterPro" id="IPR050300">
    <property type="entry name" value="GDXG_lipolytic_enzyme"/>
</dbReference>
<proteinExistence type="inferred from homology"/>
<dbReference type="EMBL" id="JBBEGN010000009">
    <property type="protein sequence ID" value="MEJ2869721.1"/>
    <property type="molecule type" value="Genomic_DNA"/>
</dbReference>
<comment type="caution">
    <text evidence="4">The sequence shown here is derived from an EMBL/GenBank/DDBJ whole genome shotgun (WGS) entry which is preliminary data.</text>
</comment>
<reference evidence="4 5" key="1">
    <citation type="submission" date="2024-03" db="EMBL/GenBank/DDBJ databases">
        <title>Actinomycetospora sp. OC33-EN08, a novel actinomycete isolated from wild orchid (Aerides multiflora).</title>
        <authorList>
            <person name="Suriyachadkun C."/>
        </authorList>
    </citation>
    <scope>NUCLEOTIDE SEQUENCE [LARGE SCALE GENOMIC DNA]</scope>
    <source>
        <strain evidence="4 5">OC33-EN08</strain>
    </source>
</reference>
<dbReference type="Gene3D" id="3.40.50.1820">
    <property type="entry name" value="alpha/beta hydrolase"/>
    <property type="match status" value="1"/>
</dbReference>
<name>A0ABU8MS26_9PSEU</name>
<dbReference type="InterPro" id="IPR002168">
    <property type="entry name" value="Lipase_GDXG_HIS_AS"/>
</dbReference>
<dbReference type="GO" id="GO:0016787">
    <property type="term" value="F:hydrolase activity"/>
    <property type="evidence" value="ECO:0007669"/>
    <property type="project" value="UniProtKB-KW"/>
</dbReference>
<evidence type="ECO:0000256" key="1">
    <source>
        <dbReference type="ARBA" id="ARBA00010515"/>
    </source>
</evidence>
<keyword evidence="5" id="KW-1185">Reference proteome</keyword>
<gene>
    <name evidence="4" type="ORF">WCD74_18260</name>
</gene>
<accession>A0ABU8MS26</accession>